<dbReference type="AlphaFoldDB" id="A0A438CDI0"/>
<evidence type="ECO:0000313" key="2">
    <source>
        <dbReference type="Proteomes" id="UP000288805"/>
    </source>
</evidence>
<proteinExistence type="predicted"/>
<accession>A0A438CDI0</accession>
<name>A0A438CDI0_VITVI</name>
<evidence type="ECO:0000313" key="1">
    <source>
        <dbReference type="EMBL" id="RVW21259.1"/>
    </source>
</evidence>
<dbReference type="SUPFAM" id="SSF56219">
    <property type="entry name" value="DNase I-like"/>
    <property type="match status" value="1"/>
</dbReference>
<gene>
    <name evidence="1" type="ORF">CK203_108101</name>
</gene>
<dbReference type="InterPro" id="IPR036691">
    <property type="entry name" value="Endo/exonu/phosph_ase_sf"/>
</dbReference>
<dbReference type="EMBL" id="QGNW01002303">
    <property type="protein sequence ID" value="RVW21259.1"/>
    <property type="molecule type" value="Genomic_DNA"/>
</dbReference>
<organism evidence="1 2">
    <name type="scientific">Vitis vinifera</name>
    <name type="common">Grape</name>
    <dbReference type="NCBI Taxonomy" id="29760"/>
    <lineage>
        <taxon>Eukaryota</taxon>
        <taxon>Viridiplantae</taxon>
        <taxon>Streptophyta</taxon>
        <taxon>Embryophyta</taxon>
        <taxon>Tracheophyta</taxon>
        <taxon>Spermatophyta</taxon>
        <taxon>Magnoliopsida</taxon>
        <taxon>eudicotyledons</taxon>
        <taxon>Gunneridae</taxon>
        <taxon>Pentapetalae</taxon>
        <taxon>rosids</taxon>
        <taxon>Vitales</taxon>
        <taxon>Vitaceae</taxon>
        <taxon>Viteae</taxon>
        <taxon>Vitis</taxon>
    </lineage>
</organism>
<protein>
    <recommendedName>
        <fullName evidence="3">DUF4283 domain-containing protein</fullName>
    </recommendedName>
</protein>
<comment type="caution">
    <text evidence="1">The sequence shown here is derived from an EMBL/GenBank/DDBJ whole genome shotgun (WGS) entry which is preliminary data.</text>
</comment>
<sequence length="658" mass="73719">MVEAKTSSSAKLRNAVWVEIEKEVIDSNEEVLNRSLVERKSSLGSVGKTLILFEFEDVGEAEWVLHTGRKLVVVDEDTSECRLLQWARILIKVRGWNFPSSLQVVVGSTSYLIQLWWETPPWKSEGASLVSLDDPLISAKGEEGTIPDVMGAVVGTETCLPPAGDGLELSGDRCPSNSSTVLASFEGPNPCTSTLMVSMAALKPSVDDVLLEEVLRFQGSVLVKVRGDSPEMAFPDTLVKGAEAVKGPLPMVLPYSSEGCDKEICLLLSKLWKKAGSGIPCKGRKKKSVLVSHFEKELKRLDCSIKTVSSNVRRLNDGEKRKLLKSVVKSQKADLVCLIETKMQEMSLKVVKSLGVDNRVLDLLELECGAFTISSRFKNVEDGFAWVFTGVYGEKRNEFNLTAEMRRFFEVNEELRLKDLPLSSHQFTWCGGSNSQVASRKSEAFSRVQFWDSKERVNPLSIEEAEARKEALEEHKKWALLEEASWRQKYGEIWLKEGDKNTRSLQFRVLGEEKSRSLEEPFSVEKVFEALSSLSDLFRLGTFKLHFRSSNSTKKKGGAEELKDFKSISLVGGLYKLRTKVLANRLKSTVGVLVSTNQHVFIRGRQILDATLITNEVEEAFPNLYQLAVNKDEWVSNAWEGSGESDCWNPHFSRHFND</sequence>
<reference evidence="1 2" key="1">
    <citation type="journal article" date="2018" name="PLoS Genet.">
        <title>Population sequencing reveals clonal diversity and ancestral inbreeding in the grapevine cultivar Chardonnay.</title>
        <authorList>
            <person name="Roach M.J."/>
            <person name="Johnson D.L."/>
            <person name="Bohlmann J."/>
            <person name="van Vuuren H.J."/>
            <person name="Jones S.J."/>
            <person name="Pretorius I.S."/>
            <person name="Schmidt S.A."/>
            <person name="Borneman A.R."/>
        </authorList>
    </citation>
    <scope>NUCLEOTIDE SEQUENCE [LARGE SCALE GENOMIC DNA]</scope>
    <source>
        <strain evidence="2">cv. Chardonnay</strain>
        <tissue evidence="1">Leaf</tissue>
    </source>
</reference>
<evidence type="ECO:0008006" key="3">
    <source>
        <dbReference type="Google" id="ProtNLM"/>
    </source>
</evidence>
<dbReference type="Gene3D" id="3.60.10.10">
    <property type="entry name" value="Endonuclease/exonuclease/phosphatase"/>
    <property type="match status" value="1"/>
</dbReference>
<dbReference type="Proteomes" id="UP000288805">
    <property type="component" value="Unassembled WGS sequence"/>
</dbReference>